<evidence type="ECO:0000256" key="3">
    <source>
        <dbReference type="ARBA" id="ARBA00022827"/>
    </source>
</evidence>
<dbReference type="PANTHER" id="PTHR43104">
    <property type="entry name" value="L-2-HYDROXYGLUTARATE DEHYDROGENASE, MITOCHONDRIAL"/>
    <property type="match status" value="1"/>
</dbReference>
<evidence type="ECO:0000313" key="7">
    <source>
        <dbReference type="EMBL" id="MCX2940486.1"/>
    </source>
</evidence>
<organism evidence="7 8">
    <name type="scientific">Mycobacterium pinniadriaticum</name>
    <dbReference type="NCBI Taxonomy" id="2994102"/>
    <lineage>
        <taxon>Bacteria</taxon>
        <taxon>Bacillati</taxon>
        <taxon>Actinomycetota</taxon>
        <taxon>Actinomycetes</taxon>
        <taxon>Mycobacteriales</taxon>
        <taxon>Mycobacteriaceae</taxon>
        <taxon>Mycobacterium</taxon>
    </lineage>
</organism>
<dbReference type="InterPro" id="IPR036188">
    <property type="entry name" value="FAD/NAD-bd_sf"/>
</dbReference>
<evidence type="ECO:0000256" key="2">
    <source>
        <dbReference type="ARBA" id="ARBA00022630"/>
    </source>
</evidence>
<evidence type="ECO:0000313" key="8">
    <source>
        <dbReference type="Proteomes" id="UP001300745"/>
    </source>
</evidence>
<dbReference type="Gene3D" id="3.30.9.10">
    <property type="entry name" value="D-Amino Acid Oxidase, subunit A, domain 2"/>
    <property type="match status" value="1"/>
</dbReference>
<dbReference type="GO" id="GO:0016491">
    <property type="term" value="F:oxidoreductase activity"/>
    <property type="evidence" value="ECO:0007669"/>
    <property type="project" value="UniProtKB-KW"/>
</dbReference>
<evidence type="ECO:0000256" key="5">
    <source>
        <dbReference type="ARBA" id="ARBA00037941"/>
    </source>
</evidence>
<gene>
    <name evidence="7" type="primary">lhgO</name>
    <name evidence="7" type="ORF">ORI27_27720</name>
</gene>
<keyword evidence="2" id="KW-0285">Flavoprotein</keyword>
<evidence type="ECO:0000256" key="4">
    <source>
        <dbReference type="ARBA" id="ARBA00023002"/>
    </source>
</evidence>
<dbReference type="EC" id="1.1.3.-" evidence="7"/>
<comment type="similarity">
    <text evidence="5">Belongs to the L2HGDH family.</text>
</comment>
<keyword evidence="3" id="KW-0274">FAD</keyword>
<dbReference type="EMBL" id="JAPJDO010000040">
    <property type="protein sequence ID" value="MCX2940486.1"/>
    <property type="molecule type" value="Genomic_DNA"/>
</dbReference>
<keyword evidence="4 7" id="KW-0560">Oxidoreductase</keyword>
<protein>
    <submittedName>
        <fullName evidence="7">L-2-hydroxyglutarate oxidase</fullName>
        <ecNumber evidence="7">1.1.3.-</ecNumber>
    </submittedName>
</protein>
<dbReference type="Proteomes" id="UP001300745">
    <property type="component" value="Unassembled WGS sequence"/>
</dbReference>
<dbReference type="Pfam" id="PF01266">
    <property type="entry name" value="DAO"/>
    <property type="match status" value="1"/>
</dbReference>
<accession>A0ABT3SLT9</accession>
<dbReference type="RefSeq" id="WP_266000286.1">
    <property type="nucleotide sequence ID" value="NZ_JAPJDN010000040.1"/>
</dbReference>
<dbReference type="InterPro" id="IPR006076">
    <property type="entry name" value="FAD-dep_OxRdtase"/>
</dbReference>
<reference evidence="7 8" key="1">
    <citation type="submission" date="2022-11" db="EMBL/GenBank/DDBJ databases">
        <title>Mycobacterium sp. nov.</title>
        <authorList>
            <person name="Papic B."/>
            <person name="Spicic S."/>
            <person name="Duvnjak S."/>
        </authorList>
    </citation>
    <scope>NUCLEOTIDE SEQUENCE [LARGE SCALE GENOMIC DNA]</scope>
    <source>
        <strain evidence="7 8">CVI_P4</strain>
    </source>
</reference>
<keyword evidence="8" id="KW-1185">Reference proteome</keyword>
<proteinExistence type="inferred from homology"/>
<evidence type="ECO:0000256" key="1">
    <source>
        <dbReference type="ARBA" id="ARBA00001974"/>
    </source>
</evidence>
<dbReference type="PANTHER" id="PTHR43104:SF2">
    <property type="entry name" value="L-2-HYDROXYGLUTARATE DEHYDROGENASE, MITOCHONDRIAL"/>
    <property type="match status" value="1"/>
</dbReference>
<comment type="cofactor">
    <cofactor evidence="1">
        <name>FAD</name>
        <dbReference type="ChEBI" id="CHEBI:57692"/>
    </cofactor>
</comment>
<dbReference type="SUPFAM" id="SSF51905">
    <property type="entry name" value="FAD/NAD(P)-binding domain"/>
    <property type="match status" value="1"/>
</dbReference>
<dbReference type="NCBIfam" id="NF008726">
    <property type="entry name" value="PRK11728.1"/>
    <property type="match status" value="1"/>
</dbReference>
<sequence length="399" mass="42843">MTTPEHDLVVVGAGIVGLAVAREWTLRRPDDSVAVVEREAGPARHQTGHNSGVIHGGIYYQPGSLKARLCVEGAKLMYEYCQHNAIRHERCGKLIVAVSADELGRLDDLEARGIANAVPGLRRIGAEEIAEIEPNAVGLQALHAPNTGIVDYPAVARALVDELTGAGVTVRFGTTVSAIDGAERPVLHTDGGPLRARTVIACAGLWADRLARRAGAPREPQIVPFRGAYLGLKPTPQPRLTGMIYPVPNPELPFLGVHITKHITGEMTLGPTAMMVGARDAYTLRRFSIRDSWETLTWPGTWRVAGRYWRVGLDEIRMATSRRAFVTAAARYMPGLTVADLDGSAHAGVRAQAVGRDGALVDDFVISRDGHISHVRNAPSPAATSAFALARELVDRVTG</sequence>
<comment type="caution">
    <text evidence="7">The sequence shown here is derived from an EMBL/GenBank/DDBJ whole genome shotgun (WGS) entry which is preliminary data.</text>
</comment>
<name>A0ABT3SLT9_9MYCO</name>
<dbReference type="Gene3D" id="3.50.50.60">
    <property type="entry name" value="FAD/NAD(P)-binding domain"/>
    <property type="match status" value="1"/>
</dbReference>
<evidence type="ECO:0000259" key="6">
    <source>
        <dbReference type="Pfam" id="PF01266"/>
    </source>
</evidence>
<feature type="domain" description="FAD dependent oxidoreductase" evidence="6">
    <location>
        <begin position="7"/>
        <end position="396"/>
    </location>
</feature>